<accession>A0A9N8H356</accession>
<feature type="region of interest" description="Disordered" evidence="5">
    <location>
        <begin position="101"/>
        <end position="124"/>
    </location>
</feature>
<evidence type="ECO:0000256" key="3">
    <source>
        <dbReference type="ARBA" id="ARBA00039765"/>
    </source>
</evidence>
<organism evidence="6 7">
    <name type="scientific">Seminavis robusta</name>
    <dbReference type="NCBI Taxonomy" id="568900"/>
    <lineage>
        <taxon>Eukaryota</taxon>
        <taxon>Sar</taxon>
        <taxon>Stramenopiles</taxon>
        <taxon>Ochrophyta</taxon>
        <taxon>Bacillariophyta</taxon>
        <taxon>Bacillariophyceae</taxon>
        <taxon>Bacillariophycidae</taxon>
        <taxon>Naviculales</taxon>
        <taxon>Naviculaceae</taxon>
        <taxon>Seminavis</taxon>
    </lineage>
</organism>
<dbReference type="Proteomes" id="UP001153069">
    <property type="component" value="Unassembled WGS sequence"/>
</dbReference>
<feature type="region of interest" description="Disordered" evidence="5">
    <location>
        <begin position="14"/>
        <end position="34"/>
    </location>
</feature>
<dbReference type="EMBL" id="CAICTM010000031">
    <property type="protein sequence ID" value="CAB9498102.1"/>
    <property type="molecule type" value="Genomic_DNA"/>
</dbReference>
<dbReference type="GO" id="GO:0005739">
    <property type="term" value="C:mitochondrion"/>
    <property type="evidence" value="ECO:0007669"/>
    <property type="project" value="TreeGrafter"/>
</dbReference>
<sequence>MRSMKFSRMAGALLQRTSRNNGTGSRTSTSSGSKLFLSTASTQSDRATNFWVAAVGSCVAYHLYDKQSRTSTLMEKRQDDNDNPETRPWYRRYPTLTLERMRGSVSSSTSSNSSTTTTTNNAAPLDNRTQFYGQCLQRQLYQPPAPYPAWVYDWDGKMNDSCTKEALSTAQGLQKSSCTGTTRHILLVRHGQYEEAPFDDRKRCLTALGRKQAQLTGKRLATLVQQIAQSKKIKAHVHAIYTSDMLRAKQTAWIMAQAMPDNIPIRDPDPDLNEGLPAPMIPPRPDLPGVEEEVDAQQERMERVFRKYFYRADPSPQFLQAWKDNAAAARNQNHTQDYNISPSGTVVPIEKAPKQQQPPKPMSRLPPPDHEFDIIVCHGNVIRYFLCRALQLPPEAWLRFSVFNCSVSYIMIKPNGYVSCRMIGDIGHLGYKETTFSGAHGLLWS</sequence>
<dbReference type="PANTHER" id="PTHR20935">
    <property type="entry name" value="PHOSPHOGLYCERATE MUTASE-RELATED"/>
    <property type="match status" value="1"/>
</dbReference>
<dbReference type="Pfam" id="PF00300">
    <property type="entry name" value="His_Phos_1"/>
    <property type="match status" value="2"/>
</dbReference>
<evidence type="ECO:0000256" key="2">
    <source>
        <dbReference type="ARBA" id="ARBA00022801"/>
    </source>
</evidence>
<feature type="compositionally biased region" description="Low complexity" evidence="5">
    <location>
        <begin position="106"/>
        <end position="121"/>
    </location>
</feature>
<dbReference type="PANTHER" id="PTHR20935:SF0">
    <property type="entry name" value="SERINE_THREONINE-PROTEIN PHOSPHATASE PGAM5, MITOCHONDRIAL"/>
    <property type="match status" value="1"/>
</dbReference>
<dbReference type="OrthoDB" id="2118094at2759"/>
<dbReference type="SMART" id="SM00855">
    <property type="entry name" value="PGAM"/>
    <property type="match status" value="1"/>
</dbReference>
<protein>
    <recommendedName>
        <fullName evidence="3">Serine/threonine-protein phosphatase PGAM5, mitochondrial</fullName>
    </recommendedName>
    <alternativeName>
        <fullName evidence="4">Serine/threonine-protein phosphatase Pgam5, mitochondrial</fullName>
    </alternativeName>
</protein>
<keyword evidence="7" id="KW-1185">Reference proteome</keyword>
<dbReference type="CDD" id="cd07067">
    <property type="entry name" value="HP_PGM_like"/>
    <property type="match status" value="1"/>
</dbReference>
<dbReference type="GO" id="GO:0090141">
    <property type="term" value="P:positive regulation of mitochondrial fission"/>
    <property type="evidence" value="ECO:0007669"/>
    <property type="project" value="TreeGrafter"/>
</dbReference>
<dbReference type="InterPro" id="IPR013078">
    <property type="entry name" value="His_Pase_superF_clade-1"/>
</dbReference>
<dbReference type="AlphaFoldDB" id="A0A9N8H356"/>
<dbReference type="InterPro" id="IPR029033">
    <property type="entry name" value="His_PPase_superfam"/>
</dbReference>
<dbReference type="InterPro" id="IPR051021">
    <property type="entry name" value="Mito_Ser/Thr_phosphatase"/>
</dbReference>
<comment type="similarity">
    <text evidence="1">Belongs to the phosphoglycerate mutase family. BPG-dependent PGAM subfamily.</text>
</comment>
<evidence type="ECO:0000256" key="1">
    <source>
        <dbReference type="ARBA" id="ARBA00006717"/>
    </source>
</evidence>
<evidence type="ECO:0000313" key="6">
    <source>
        <dbReference type="EMBL" id="CAB9498102.1"/>
    </source>
</evidence>
<reference evidence="6" key="1">
    <citation type="submission" date="2020-06" db="EMBL/GenBank/DDBJ databases">
        <authorList>
            <consortium name="Plant Systems Biology data submission"/>
        </authorList>
    </citation>
    <scope>NUCLEOTIDE SEQUENCE</scope>
    <source>
        <strain evidence="6">D6</strain>
    </source>
</reference>
<name>A0A9N8H356_9STRA</name>
<dbReference type="SUPFAM" id="SSF53254">
    <property type="entry name" value="Phosphoglycerate mutase-like"/>
    <property type="match status" value="1"/>
</dbReference>
<keyword evidence="2" id="KW-0378">Hydrolase</keyword>
<dbReference type="GO" id="GO:0004722">
    <property type="term" value="F:protein serine/threonine phosphatase activity"/>
    <property type="evidence" value="ECO:0007669"/>
    <property type="project" value="TreeGrafter"/>
</dbReference>
<evidence type="ECO:0000256" key="5">
    <source>
        <dbReference type="SAM" id="MobiDB-lite"/>
    </source>
</evidence>
<comment type="caution">
    <text evidence="6">The sequence shown here is derived from an EMBL/GenBank/DDBJ whole genome shotgun (WGS) entry which is preliminary data.</text>
</comment>
<feature type="compositionally biased region" description="Low complexity" evidence="5">
    <location>
        <begin position="16"/>
        <end position="33"/>
    </location>
</feature>
<gene>
    <name evidence="6" type="ORF">SEMRO_31_G020420.1</name>
</gene>
<feature type="region of interest" description="Disordered" evidence="5">
    <location>
        <begin position="70"/>
        <end position="89"/>
    </location>
</feature>
<proteinExistence type="inferred from homology"/>
<evidence type="ECO:0000256" key="4">
    <source>
        <dbReference type="ARBA" id="ARBA00040722"/>
    </source>
</evidence>
<evidence type="ECO:0000313" key="7">
    <source>
        <dbReference type="Proteomes" id="UP001153069"/>
    </source>
</evidence>
<feature type="compositionally biased region" description="Basic and acidic residues" evidence="5">
    <location>
        <begin position="70"/>
        <end position="80"/>
    </location>
</feature>
<dbReference type="Gene3D" id="3.40.50.1240">
    <property type="entry name" value="Phosphoglycerate mutase-like"/>
    <property type="match status" value="1"/>
</dbReference>